<reference evidence="1 2" key="1">
    <citation type="submission" date="2023-07" db="EMBL/GenBank/DDBJ databases">
        <title>Genomic Encyclopedia of Type Strains, Phase IV (KMG-IV): sequencing the most valuable type-strain genomes for metagenomic binning, comparative biology and taxonomic classification.</title>
        <authorList>
            <person name="Goeker M."/>
        </authorList>
    </citation>
    <scope>NUCLEOTIDE SEQUENCE [LARGE SCALE GENOMIC DNA]</scope>
    <source>
        <strain evidence="1 2">DSM 105143</strain>
    </source>
</reference>
<keyword evidence="2" id="KW-1185">Reference proteome</keyword>
<proteinExistence type="predicted"/>
<name>A0ABT9YUD4_9STRE</name>
<evidence type="ECO:0000313" key="2">
    <source>
        <dbReference type="Proteomes" id="UP001223079"/>
    </source>
</evidence>
<protein>
    <submittedName>
        <fullName evidence="1">Uncharacterized protein</fullName>
    </submittedName>
</protein>
<accession>A0ABT9YUD4</accession>
<dbReference type="Proteomes" id="UP001223079">
    <property type="component" value="Unassembled WGS sequence"/>
</dbReference>
<evidence type="ECO:0000313" key="1">
    <source>
        <dbReference type="EMBL" id="MDQ0223598.1"/>
    </source>
</evidence>
<comment type="caution">
    <text evidence="1">The sequence shown here is derived from an EMBL/GenBank/DDBJ whole genome shotgun (WGS) entry which is preliminary data.</text>
</comment>
<organism evidence="1 2">
    <name type="scientific">Streptococcus moroccensis</name>
    <dbReference type="NCBI Taxonomy" id="1451356"/>
    <lineage>
        <taxon>Bacteria</taxon>
        <taxon>Bacillati</taxon>
        <taxon>Bacillota</taxon>
        <taxon>Bacilli</taxon>
        <taxon>Lactobacillales</taxon>
        <taxon>Streptococcaceae</taxon>
        <taxon>Streptococcus</taxon>
    </lineage>
</organism>
<sequence length="147" mass="17356">MLQQYQYEELVALPESMGNMVVYEIRLDEYDWVNERLNGLFRIENQDVAFMIDYLGLTFVTIYLKIRDDHGNTVFLEGEFDVNLFVYYMTKLLELKISNLTVDGPRSSGEEMVIAFYNDVIKQVRLKDEVSDEHQLEGWTYDLPMLS</sequence>
<dbReference type="EMBL" id="JAUSTM010000038">
    <property type="protein sequence ID" value="MDQ0223598.1"/>
    <property type="molecule type" value="Genomic_DNA"/>
</dbReference>
<gene>
    <name evidence="1" type="ORF">J2S23_002175</name>
</gene>
<dbReference type="RefSeq" id="WP_307122737.1">
    <property type="nucleotide sequence ID" value="NZ_JAUSTM010000038.1"/>
</dbReference>